<dbReference type="PANTHER" id="PTHR35340">
    <property type="entry name" value="PQQ ENZYME REPEAT PROTEIN-RELATED"/>
    <property type="match status" value="1"/>
</dbReference>
<reference evidence="3" key="1">
    <citation type="journal article" date="2020" name="Microorganisms">
        <title>Reliable Identification of Environmental Pseudomonas Isolates Using the rpoD Gene.</title>
        <authorList>
            <consortium name="The Broad Institute Genome Sequencing Platform"/>
            <person name="Girard L."/>
            <person name="Lood C."/>
            <person name="Rokni-Zadeh H."/>
            <person name="van Noort V."/>
            <person name="Lavigne R."/>
            <person name="De Mot R."/>
        </authorList>
    </citation>
    <scope>NUCLEOTIDE SEQUENCE [LARGE SCALE GENOMIC DNA]</scope>
    <source>
        <strain evidence="3">SWRI145</strain>
    </source>
</reference>
<gene>
    <name evidence="3" type="ORF">HU722_30645</name>
</gene>
<dbReference type="InterPro" id="IPR010262">
    <property type="entry name" value="Arylsulfotransferase_bact"/>
</dbReference>
<dbReference type="GO" id="GO:0004062">
    <property type="term" value="F:aryl sulfotransferase activity"/>
    <property type="evidence" value="ECO:0007669"/>
    <property type="project" value="InterPro"/>
</dbReference>
<sequence>MTLSHVNAAPAPRPSIAQGINPDDPIVVSHNQIYSALMEQVTTSHTQDNALVFLDPFTTSPLSFYIGLWSDASDTATISVSDENDQFPILTFTQPVVAGANLIPAAGLLPGIRNKVTVISASGSTLFPLIETAPLPPTDAEVSDLTDPANYNLFPQITVNSLATDESLLAEGLYFISYFDRNNIALDNKGNVRWYTVKSMPSNNLLRLANGHFVSSAVAQNGYLKMYEFDMVGRVHTMYDLDNACHHSLYQQSSTYAYKGVNNCLVAASEYMPGSRPDGGLSIEDGVSIINLETGEEIDYYDMVQVLGLSRATRPSNPPDTANGTLDWLHINQAYINETNNILITSGRNQSAVFGLKVGTYDLSFIMGTHGDWPEELSRYLLTPLRTDGTPYDLTDPEQAQEADAMFWNWGQHNVLEIPNTTPGIIDISIFNNSNYRSRSDANSVLPQDNESRIGHYRINLNTMTVQMLAEYASGAKGYSSLCGCKQEMPNGNIVVSFGGALFDSNGLPLTCDPGYSDLALEPGNGDVEGRLPLREMSADGIILQDITISSGLYRNIGNIPPSQTGFYRYNITCFRMCKLPLFG</sequence>
<proteinExistence type="predicted"/>
<dbReference type="PANTHER" id="PTHR35340:SF10">
    <property type="entry name" value="CYTOPLASMIC PROTEIN"/>
    <property type="match status" value="1"/>
</dbReference>
<evidence type="ECO:0000256" key="1">
    <source>
        <dbReference type="SAM" id="MobiDB-lite"/>
    </source>
</evidence>
<dbReference type="Pfam" id="PF05935">
    <property type="entry name" value="Arylsulfotrans"/>
    <property type="match status" value="1"/>
</dbReference>
<feature type="region of interest" description="Disordered" evidence="1">
    <location>
        <begin position="1"/>
        <end position="21"/>
    </location>
</feature>
<protein>
    <submittedName>
        <fullName evidence="3">Aryl-sulfate sulfotransferase</fullName>
    </submittedName>
</protein>
<dbReference type="InterPro" id="IPR035391">
    <property type="entry name" value="Arylsulfotran_N"/>
</dbReference>
<dbReference type="Gene3D" id="2.60.40.3100">
    <property type="entry name" value="Arylsulphate sulphotransferase monomer, N-terminal domain"/>
    <property type="match status" value="1"/>
</dbReference>
<accession>A0A8H9YWG7</accession>
<name>A0A8H9YWG7_9PSED</name>
<evidence type="ECO:0000259" key="2">
    <source>
        <dbReference type="Pfam" id="PF17425"/>
    </source>
</evidence>
<organism evidence="3">
    <name type="scientific">Pseudomonas tritici</name>
    <dbReference type="NCBI Taxonomy" id="2745518"/>
    <lineage>
        <taxon>Bacteria</taxon>
        <taxon>Pseudomonadati</taxon>
        <taxon>Pseudomonadota</taxon>
        <taxon>Gammaproteobacteria</taxon>
        <taxon>Pseudomonadales</taxon>
        <taxon>Pseudomonadaceae</taxon>
        <taxon>Pseudomonas</taxon>
    </lineage>
</organism>
<dbReference type="Pfam" id="PF17425">
    <property type="entry name" value="Arylsulfotran_N"/>
    <property type="match status" value="1"/>
</dbReference>
<dbReference type="EMBL" id="JABWQF010000022">
    <property type="protein sequence ID" value="MBC3295898.1"/>
    <property type="molecule type" value="Genomic_DNA"/>
</dbReference>
<evidence type="ECO:0000313" key="3">
    <source>
        <dbReference type="EMBL" id="MBC3295898.1"/>
    </source>
</evidence>
<keyword evidence="3" id="KW-0808">Transferase</keyword>
<dbReference type="AlphaFoldDB" id="A0A8H9YWG7"/>
<dbReference type="InterPro" id="IPR038477">
    <property type="entry name" value="ASST_N_sf"/>
</dbReference>
<dbReference type="InterPro" id="IPR053143">
    <property type="entry name" value="Arylsulfate_ST"/>
</dbReference>
<feature type="domain" description="Arylsulfotransferase N-terminal" evidence="2">
    <location>
        <begin position="51"/>
        <end position="124"/>
    </location>
</feature>
<comment type="caution">
    <text evidence="3">The sequence shown here is derived from an EMBL/GenBank/DDBJ whole genome shotgun (WGS) entry which is preliminary data.</text>
</comment>